<feature type="signal peptide" evidence="3">
    <location>
        <begin position="1"/>
        <end position="18"/>
    </location>
</feature>
<reference evidence="4 5" key="1">
    <citation type="journal article" date="2016" name="Nat. Commun.">
        <title>Thousands of microbial genomes shed light on interconnected biogeochemical processes in an aquifer system.</title>
        <authorList>
            <person name="Anantharaman K."/>
            <person name="Brown C.T."/>
            <person name="Hug L.A."/>
            <person name="Sharon I."/>
            <person name="Castelle C.J."/>
            <person name="Probst A.J."/>
            <person name="Thomas B.C."/>
            <person name="Singh A."/>
            <person name="Wilkins M.J."/>
            <person name="Karaoz U."/>
            <person name="Brodie E.L."/>
            <person name="Williams K.H."/>
            <person name="Hubbard S.S."/>
            <person name="Banfield J.F."/>
        </authorList>
    </citation>
    <scope>NUCLEOTIDE SEQUENCE [LARGE SCALE GENOMIC DNA]</scope>
</reference>
<dbReference type="SUPFAM" id="SSF51445">
    <property type="entry name" value="(Trans)glycosidases"/>
    <property type="match status" value="1"/>
</dbReference>
<dbReference type="STRING" id="1817867.A3F83_12475"/>
<evidence type="ECO:0000256" key="1">
    <source>
        <dbReference type="ARBA" id="ARBA00022801"/>
    </source>
</evidence>
<name>A0A1F5Z1Y7_9BACT</name>
<organism evidence="4 5">
    <name type="scientific">Candidatus Glassbacteria bacterium RIFCSPLOWO2_12_FULL_58_11</name>
    <dbReference type="NCBI Taxonomy" id="1817867"/>
    <lineage>
        <taxon>Bacteria</taxon>
        <taxon>Candidatus Glassiibacteriota</taxon>
    </lineage>
</organism>
<dbReference type="GO" id="GO:0004557">
    <property type="term" value="F:alpha-galactosidase activity"/>
    <property type="evidence" value="ECO:0007669"/>
    <property type="project" value="InterPro"/>
</dbReference>
<evidence type="ECO:0008006" key="6">
    <source>
        <dbReference type="Google" id="ProtNLM"/>
    </source>
</evidence>
<dbReference type="InterPro" id="IPR013785">
    <property type="entry name" value="Aldolase_TIM"/>
</dbReference>
<protein>
    <recommendedName>
        <fullName evidence="6">Alpha-galactosidase</fullName>
    </recommendedName>
</protein>
<dbReference type="Gene3D" id="3.20.20.70">
    <property type="entry name" value="Aldolase class I"/>
    <property type="match status" value="1"/>
</dbReference>
<dbReference type="PROSITE" id="PS51257">
    <property type="entry name" value="PROKAR_LIPOPROTEIN"/>
    <property type="match status" value="1"/>
</dbReference>
<dbReference type="Proteomes" id="UP000179129">
    <property type="component" value="Unassembled WGS sequence"/>
</dbReference>
<feature type="chain" id="PRO_5009522794" description="Alpha-galactosidase" evidence="3">
    <location>
        <begin position="19"/>
        <end position="716"/>
    </location>
</feature>
<keyword evidence="2" id="KW-0326">Glycosidase</keyword>
<keyword evidence="1" id="KW-0378">Hydrolase</keyword>
<evidence type="ECO:0000313" key="5">
    <source>
        <dbReference type="Proteomes" id="UP000179129"/>
    </source>
</evidence>
<dbReference type="AlphaFoldDB" id="A0A1F5Z1Y7"/>
<dbReference type="InterPro" id="IPR002252">
    <property type="entry name" value="Glyco_hydro_36"/>
</dbReference>
<dbReference type="GO" id="GO:0016052">
    <property type="term" value="P:carbohydrate catabolic process"/>
    <property type="evidence" value="ECO:0007669"/>
    <property type="project" value="InterPro"/>
</dbReference>
<dbReference type="PANTHER" id="PTHR43053">
    <property type="entry name" value="GLYCOSIDASE FAMILY 31"/>
    <property type="match status" value="1"/>
</dbReference>
<dbReference type="InterPro" id="IPR050985">
    <property type="entry name" value="Alpha-glycosidase_related"/>
</dbReference>
<evidence type="ECO:0000313" key="4">
    <source>
        <dbReference type="EMBL" id="OGG06385.1"/>
    </source>
</evidence>
<accession>A0A1F5Z1Y7</accession>
<dbReference type="InterPro" id="IPR017853">
    <property type="entry name" value="GH"/>
</dbReference>
<dbReference type="PANTHER" id="PTHR43053:SF3">
    <property type="entry name" value="ALPHA-GALACTOSIDASE C-RELATED"/>
    <property type="match status" value="1"/>
</dbReference>
<dbReference type="EMBL" id="MFIX01000026">
    <property type="protein sequence ID" value="OGG06385.1"/>
    <property type="molecule type" value="Genomic_DNA"/>
</dbReference>
<proteinExistence type="predicted"/>
<comment type="caution">
    <text evidence="4">The sequence shown here is derived from an EMBL/GenBank/DDBJ whole genome shotgun (WGS) entry which is preliminary data.</text>
</comment>
<keyword evidence="3" id="KW-0732">Signal</keyword>
<evidence type="ECO:0000256" key="3">
    <source>
        <dbReference type="SAM" id="SignalP"/>
    </source>
</evidence>
<dbReference type="CDD" id="cd14791">
    <property type="entry name" value="GH36"/>
    <property type="match status" value="1"/>
</dbReference>
<gene>
    <name evidence="4" type="ORF">A3F83_12475</name>
</gene>
<evidence type="ECO:0000256" key="2">
    <source>
        <dbReference type="ARBA" id="ARBA00023295"/>
    </source>
</evidence>
<dbReference type="Pfam" id="PF02065">
    <property type="entry name" value="Melibiase"/>
    <property type="match status" value="1"/>
</dbReference>
<sequence length="716" mass="78552">MYRTVRNLALALMTLALAAGCAGLGQKDKMTLEDGKIILRVTPASGLSISLKTGTGELQLATGEQPAFELVGAGGDTIPFRVTGSERIEAPAEGNLGAGKGLRLSLAAQSAPALSGVTLKADLCLYESIPGVVIGRVDGAGLGAEALKAVGGTRFYALTARADLAQPGAAPYDFHLFQGAGYQWGKWYTKIKLTANYNAPNWTVCHLPEQQEGGGYPFNYLWTRNGGLALAHIDTLQRVAALPVKTLTDGEVALAIEQPTEFLHPDENGHLAGLPVMIGVFEGDYFAPLRAWGRLLQRDGFRFAEVPEASYEPIWCSWGFGRDVLRDDIFRNLPVVKKLGIPWVVMDDGYQVSVGEWPLRKEKFPQGDADMRALVDSIHAAGLKAMLWWVPMNVQTTDPLMAAHPDWVVLDRQGQPKHEKYWDVSQLCPAYPPVIEQQRGLVRRFLKDWDYDGFKMDGGCLGMVPPCYNPAHHHQRPEESCEAVATLFRAIQEEAESIKPGCVLEVCECGLPHNPYKMAYYNQEVTADPVSSDQVRARIKGYRALLGDRAALFGDHVELATGPYRGQEVEESGHDFASTLALGGVIGSKFTELVPEGVKSDWRQYKGTRPYWEHWYSLYNNLQLYKAEYLNLYDIANDLPETHVVARADTLYYGIFAPAGGFSGSVQLHGLKAGMRYALTDYADDNRPLGEVAGGEAAALECKLEEHLLVRAVPIP</sequence>